<name>A0ABT6TUC5_9BACL</name>
<dbReference type="Gene3D" id="3.30.70.870">
    <property type="entry name" value="Elongation Factor G (Translational Gtpase), domain 3"/>
    <property type="match status" value="1"/>
</dbReference>
<dbReference type="PANTHER" id="PTHR43261">
    <property type="entry name" value="TRANSLATION ELONGATION FACTOR G-RELATED"/>
    <property type="match status" value="1"/>
</dbReference>
<proteinExistence type="predicted"/>
<dbReference type="PROSITE" id="PS51722">
    <property type="entry name" value="G_TR_2"/>
    <property type="match status" value="1"/>
</dbReference>
<keyword evidence="2" id="KW-0648">Protein biosynthesis</keyword>
<dbReference type="InterPro" id="IPR005225">
    <property type="entry name" value="Small_GTP-bd"/>
</dbReference>
<dbReference type="InterPro" id="IPR031157">
    <property type="entry name" value="G_TR_CS"/>
</dbReference>
<reference evidence="5" key="1">
    <citation type="submission" date="2023-04" db="EMBL/GenBank/DDBJ databases">
        <title>Comparative genomic analysis of Cohnella hashimotonis sp. nov., isolated from the International Space Station.</title>
        <authorList>
            <person name="Venkateswaran K."/>
            <person name="Simpson A."/>
        </authorList>
    </citation>
    <scope>NUCLEOTIDE SEQUENCE</scope>
    <source>
        <strain evidence="5">F6_2S_P_1</strain>
    </source>
</reference>
<dbReference type="InterPro" id="IPR009000">
    <property type="entry name" value="Transl_B-barrel_sf"/>
</dbReference>
<dbReference type="Pfam" id="PF03764">
    <property type="entry name" value="EFG_IV"/>
    <property type="match status" value="1"/>
</dbReference>
<dbReference type="Proteomes" id="UP001161691">
    <property type="component" value="Unassembled WGS sequence"/>
</dbReference>
<dbReference type="Pfam" id="PF00009">
    <property type="entry name" value="GTP_EFTU"/>
    <property type="match status" value="1"/>
</dbReference>
<gene>
    <name evidence="5" type="ORF">KB449_34775</name>
</gene>
<dbReference type="PRINTS" id="PR01037">
    <property type="entry name" value="TCRTETOQM"/>
</dbReference>
<dbReference type="PANTHER" id="PTHR43261:SF1">
    <property type="entry name" value="RIBOSOME-RELEASING FACTOR 2, MITOCHONDRIAL"/>
    <property type="match status" value="1"/>
</dbReference>
<dbReference type="NCBIfam" id="TIGR00231">
    <property type="entry name" value="small_GTP"/>
    <property type="match status" value="1"/>
</dbReference>
<comment type="caution">
    <text evidence="5">The sequence shown here is derived from an EMBL/GenBank/DDBJ whole genome shotgun (WGS) entry which is preliminary data.</text>
</comment>
<sequence length="670" mass="71904">MTATAQQGKEARRRNIGIFAHVDAGKTTTTEQMLFASGRIRAAGSVDDGTAQTDSLEVERARGISVRAAVTRFAWQGIDVNLVDTPGHVDFLAEVERSLRVMDGAILIVSAAEGVQAQTEVVWQALRELQLPTILYVNKMDRVGADPEGVLRQIRRLLSPAAVPIQAPVGSEDGFQGTIDLLGGGDGEKSEWAAAFGQMLAEAAAERDEALLMRYLEEGSLPAADVKASLSDGARRSELYPVLFGASARGLGVRELMDAMVELLPPPAGDPAGDVSGVVFKLERDPTMGRIAYVRLYGGTIANRDVIAGGAEGTGDKITQIRKADGKRWEDVGVLEAGDIAAVCGWSRARIGDIVGSPGGVPGARQLAVPLLTVQAFWRSEAEYPAVVAACQELADEDPALALQWMQDERELHLKVMGPIQTEVLASVLQSRFGLAVTFGPPSVIYKETPAGAGEGYVAYLAPKPCWAILRFLIEPLPRGSGLVYVSKERGERLLDSYQNEVARRVPEALRQGLLGWEVTDLKVTLIEGEHHVWHTHPLDFVIATPMGIMDGLARTGTRLLEPVLKFKLSVPAEFAGKLMNELLLMRAVIGAPEPSGERMEIEGRLPVADSLDFPARLGSMTKGRGVLSASFAGYQEAPADVAVQRKRSGVNPLDQAKFILAARSALTAM</sequence>
<dbReference type="Pfam" id="PF00679">
    <property type="entry name" value="EFG_C"/>
    <property type="match status" value="1"/>
</dbReference>
<dbReference type="InterPro" id="IPR005517">
    <property type="entry name" value="Transl_elong_EFG/EF2_IV"/>
</dbReference>
<evidence type="ECO:0000256" key="3">
    <source>
        <dbReference type="ARBA" id="ARBA00023134"/>
    </source>
</evidence>
<dbReference type="InterPro" id="IPR035647">
    <property type="entry name" value="EFG_III/V"/>
</dbReference>
<dbReference type="InterPro" id="IPR027417">
    <property type="entry name" value="P-loop_NTPase"/>
</dbReference>
<evidence type="ECO:0000256" key="2">
    <source>
        <dbReference type="ARBA" id="ARBA00022917"/>
    </source>
</evidence>
<dbReference type="InterPro" id="IPR000640">
    <property type="entry name" value="EFG_V-like"/>
</dbReference>
<dbReference type="PRINTS" id="PR00315">
    <property type="entry name" value="ELONGATNFCT"/>
</dbReference>
<accession>A0ABT6TUC5</accession>
<dbReference type="SUPFAM" id="SSF50447">
    <property type="entry name" value="Translation proteins"/>
    <property type="match status" value="1"/>
</dbReference>
<evidence type="ECO:0000256" key="1">
    <source>
        <dbReference type="ARBA" id="ARBA00022741"/>
    </source>
</evidence>
<dbReference type="Gene3D" id="3.30.70.240">
    <property type="match status" value="1"/>
</dbReference>
<keyword evidence="6" id="KW-1185">Reference proteome</keyword>
<dbReference type="Pfam" id="PF22042">
    <property type="entry name" value="EF-G_D2"/>
    <property type="match status" value="1"/>
</dbReference>
<dbReference type="SMART" id="SM00838">
    <property type="entry name" value="EFG_C"/>
    <property type="match status" value="1"/>
</dbReference>
<dbReference type="InterPro" id="IPR014721">
    <property type="entry name" value="Ribsml_uS5_D2-typ_fold_subgr"/>
</dbReference>
<dbReference type="InterPro" id="IPR020568">
    <property type="entry name" value="Ribosomal_Su5_D2-typ_SF"/>
</dbReference>
<evidence type="ECO:0000313" key="5">
    <source>
        <dbReference type="EMBL" id="MDI4650146.1"/>
    </source>
</evidence>
<keyword evidence="3" id="KW-0342">GTP-binding</keyword>
<dbReference type="PROSITE" id="PS00301">
    <property type="entry name" value="G_TR_1"/>
    <property type="match status" value="1"/>
</dbReference>
<protein>
    <submittedName>
        <fullName evidence="5">TetM/TetW/TetO/TetS family tetracycline resistance ribosomal protection protein</fullName>
    </submittedName>
</protein>
<evidence type="ECO:0000259" key="4">
    <source>
        <dbReference type="PROSITE" id="PS51722"/>
    </source>
</evidence>
<dbReference type="RefSeq" id="WP_282913012.1">
    <property type="nucleotide sequence ID" value="NZ_JAGRPV010000002.1"/>
</dbReference>
<keyword evidence="1" id="KW-0547">Nucleotide-binding</keyword>
<dbReference type="InterPro" id="IPR053905">
    <property type="entry name" value="EF-G-like_DII"/>
</dbReference>
<dbReference type="InterPro" id="IPR000795">
    <property type="entry name" value="T_Tr_GTP-bd_dom"/>
</dbReference>
<dbReference type="SUPFAM" id="SSF54211">
    <property type="entry name" value="Ribosomal protein S5 domain 2-like"/>
    <property type="match status" value="1"/>
</dbReference>
<dbReference type="Gene3D" id="3.30.230.10">
    <property type="match status" value="1"/>
</dbReference>
<dbReference type="SMART" id="SM00889">
    <property type="entry name" value="EFG_IV"/>
    <property type="match status" value="1"/>
</dbReference>
<organism evidence="5 6">
    <name type="scientific">Cohnella hashimotonis</name>
    <dbReference type="NCBI Taxonomy" id="2826895"/>
    <lineage>
        <taxon>Bacteria</taxon>
        <taxon>Bacillati</taxon>
        <taxon>Bacillota</taxon>
        <taxon>Bacilli</taxon>
        <taxon>Bacillales</taxon>
        <taxon>Paenibacillaceae</taxon>
        <taxon>Cohnella</taxon>
    </lineage>
</organism>
<dbReference type="Gene3D" id="2.40.30.10">
    <property type="entry name" value="Translation factors"/>
    <property type="match status" value="1"/>
</dbReference>
<dbReference type="SUPFAM" id="SSF52540">
    <property type="entry name" value="P-loop containing nucleoside triphosphate hydrolases"/>
    <property type="match status" value="1"/>
</dbReference>
<feature type="domain" description="Tr-type G" evidence="4">
    <location>
        <begin position="11"/>
        <end position="268"/>
    </location>
</feature>
<dbReference type="Gene3D" id="3.40.50.300">
    <property type="entry name" value="P-loop containing nucleotide triphosphate hydrolases"/>
    <property type="match status" value="1"/>
</dbReference>
<evidence type="ECO:0000313" key="6">
    <source>
        <dbReference type="Proteomes" id="UP001161691"/>
    </source>
</evidence>
<dbReference type="SUPFAM" id="SSF54980">
    <property type="entry name" value="EF-G C-terminal domain-like"/>
    <property type="match status" value="2"/>
</dbReference>
<dbReference type="EMBL" id="JAGRPV010000002">
    <property type="protein sequence ID" value="MDI4650146.1"/>
    <property type="molecule type" value="Genomic_DNA"/>
</dbReference>